<dbReference type="EMBL" id="UOET01000277">
    <property type="protein sequence ID" value="VAW28715.1"/>
    <property type="molecule type" value="Genomic_DNA"/>
</dbReference>
<protein>
    <submittedName>
        <fullName evidence="1">Uncharacterized protein</fullName>
    </submittedName>
</protein>
<proteinExistence type="predicted"/>
<reference evidence="1" key="1">
    <citation type="submission" date="2018-06" db="EMBL/GenBank/DDBJ databases">
        <authorList>
            <person name="Zhirakovskaya E."/>
        </authorList>
    </citation>
    <scope>NUCLEOTIDE SEQUENCE</scope>
</reference>
<name>A0A3B0UCN4_9ZZZZ</name>
<gene>
    <name evidence="1" type="ORF">MNBD_BACTEROID07-333</name>
</gene>
<feature type="non-terminal residue" evidence="1">
    <location>
        <position position="60"/>
    </location>
</feature>
<organism evidence="1">
    <name type="scientific">hydrothermal vent metagenome</name>
    <dbReference type="NCBI Taxonomy" id="652676"/>
    <lineage>
        <taxon>unclassified sequences</taxon>
        <taxon>metagenomes</taxon>
        <taxon>ecological metagenomes</taxon>
    </lineage>
</organism>
<sequence length="60" mass="7132">MEFYIFGETQTTDQLTENEVRDIIDRAKTLKKEVAKLKVDAIVDVFDKVSNAWRNEDYKY</sequence>
<accession>A0A3B0UCN4</accession>
<evidence type="ECO:0000313" key="1">
    <source>
        <dbReference type="EMBL" id="VAW28715.1"/>
    </source>
</evidence>
<dbReference type="AlphaFoldDB" id="A0A3B0UCN4"/>